<keyword evidence="4" id="KW-0732">Signal</keyword>
<evidence type="ECO:0000256" key="6">
    <source>
        <dbReference type="ARBA" id="ARBA00023237"/>
    </source>
</evidence>
<name>A0A381TUN8_9ZZZZ</name>
<keyword evidence="5" id="KW-0472">Membrane</keyword>
<dbReference type="AlphaFoldDB" id="A0A381TUN8"/>
<dbReference type="InterPro" id="IPR037066">
    <property type="entry name" value="Plug_dom_sf"/>
</dbReference>
<evidence type="ECO:0000256" key="3">
    <source>
        <dbReference type="ARBA" id="ARBA00022692"/>
    </source>
</evidence>
<dbReference type="PANTHER" id="PTHR30069">
    <property type="entry name" value="TONB-DEPENDENT OUTER MEMBRANE RECEPTOR"/>
    <property type="match status" value="1"/>
</dbReference>
<sequence length="800" mass="92746">VDETSSLVRVRKEDIENKVVSSVEDILSEQIGVTTQDNEIHIRGGRIDESMFIVDGFSVKDPLSGYSGNLFVNADAIEELEIVTGGYSAEYGQAMSGVVNIKLKEGRDHYEGAVKYSSDRLLPDNFNTDRFEFNFGGPDLFFQTLPGLAGADLPGRFSFFLNGYGKMYDGNLPVASKLYPHRYWNSSLINESTADELMAKLAGRENNDWHLLYKMTWELTAKKKLSLSYDASMNMNQGYFMPRAFASTYFPYRYMNILDNYNTITRDTRLINMNWTHTLSPRSFYEFTMGKFTTMEHSAVQDLPWTEYQERLDLEPINYNLDDTDLDGNIHITYGDEFYDTGFAPEWYDLSSENTRMDLDWTFHTESRHKLKTGFEHTITDIQVLDIDEPWSGSSGFGANYDSYTAKTYFGALYVQDRIIFEGMTLNLGFRTDYWIPGRYVENAIKDTSNIIITDAARELFEEETFDFPWAGDPYKMKARLSPRFGISHPVTDNDVLYFYYGHFSQLPTFQYVYAKINSKSQSTYQVFGNPNLNPKTTVQYELGVKHRFSEDQVLELKAYWKDMFDYETSQTIQPSNPKYAHLSFNMYFNADYARARGIEAILKSRLLQNWYVDLNFNYSIVTGKSSSPLDNLLVQAGQLSEKPLGENYMSWDRPIHFFTNLSYTHPKNWGISARVEFESGRRYTRSIQDTIIFINEQPYYDGPREDDRPYAYVSKEAKKNIDLKLYKTVKLNRFKVKTYVEVENLMNELIPRRVNPYTGLGYEPGEIYGYRLANSPNPNLDPSRYNKPRSMEVGLQLIF</sequence>
<dbReference type="Pfam" id="PF07715">
    <property type="entry name" value="Plug"/>
    <property type="match status" value="1"/>
</dbReference>
<evidence type="ECO:0000256" key="4">
    <source>
        <dbReference type="ARBA" id="ARBA00022729"/>
    </source>
</evidence>
<reference evidence="8" key="1">
    <citation type="submission" date="2018-05" db="EMBL/GenBank/DDBJ databases">
        <authorList>
            <person name="Lanie J.A."/>
            <person name="Ng W.-L."/>
            <person name="Kazmierczak K.M."/>
            <person name="Andrzejewski T.M."/>
            <person name="Davidsen T.M."/>
            <person name="Wayne K.J."/>
            <person name="Tettelin H."/>
            <person name="Glass J.I."/>
            <person name="Rusch D."/>
            <person name="Podicherti R."/>
            <person name="Tsui H.-C.T."/>
            <person name="Winkler M.E."/>
        </authorList>
    </citation>
    <scope>NUCLEOTIDE SEQUENCE</scope>
</reference>
<keyword evidence="3" id="KW-0812">Transmembrane</keyword>
<keyword evidence="2" id="KW-0813">Transport</keyword>
<dbReference type="GO" id="GO:0015344">
    <property type="term" value="F:siderophore uptake transmembrane transporter activity"/>
    <property type="evidence" value="ECO:0007669"/>
    <property type="project" value="TreeGrafter"/>
</dbReference>
<accession>A0A381TUN8</accession>
<evidence type="ECO:0000256" key="5">
    <source>
        <dbReference type="ARBA" id="ARBA00023136"/>
    </source>
</evidence>
<dbReference type="PROSITE" id="PS52016">
    <property type="entry name" value="TONB_DEPENDENT_REC_3"/>
    <property type="match status" value="1"/>
</dbReference>
<dbReference type="SUPFAM" id="SSF56935">
    <property type="entry name" value="Porins"/>
    <property type="match status" value="1"/>
</dbReference>
<dbReference type="PANTHER" id="PTHR30069:SF29">
    <property type="entry name" value="HEMOGLOBIN AND HEMOGLOBIN-HAPTOGLOBIN-BINDING PROTEIN 1-RELATED"/>
    <property type="match status" value="1"/>
</dbReference>
<dbReference type="GO" id="GO:0044718">
    <property type="term" value="P:siderophore transmembrane transport"/>
    <property type="evidence" value="ECO:0007669"/>
    <property type="project" value="TreeGrafter"/>
</dbReference>
<feature type="non-terminal residue" evidence="8">
    <location>
        <position position="1"/>
    </location>
</feature>
<evidence type="ECO:0000256" key="1">
    <source>
        <dbReference type="ARBA" id="ARBA00004571"/>
    </source>
</evidence>
<protein>
    <recommendedName>
        <fullName evidence="7">TonB-dependent receptor plug domain-containing protein</fullName>
    </recommendedName>
</protein>
<evidence type="ECO:0000259" key="7">
    <source>
        <dbReference type="Pfam" id="PF07715"/>
    </source>
</evidence>
<comment type="subcellular location">
    <subcellularLocation>
        <location evidence="1">Cell outer membrane</location>
        <topology evidence="1">Multi-pass membrane protein</topology>
    </subcellularLocation>
</comment>
<dbReference type="Gene3D" id="2.170.130.10">
    <property type="entry name" value="TonB-dependent receptor, plug domain"/>
    <property type="match status" value="1"/>
</dbReference>
<evidence type="ECO:0000256" key="2">
    <source>
        <dbReference type="ARBA" id="ARBA00022448"/>
    </source>
</evidence>
<dbReference type="Gene3D" id="2.40.170.20">
    <property type="entry name" value="TonB-dependent receptor, beta-barrel domain"/>
    <property type="match status" value="1"/>
</dbReference>
<dbReference type="InterPro" id="IPR036942">
    <property type="entry name" value="Beta-barrel_TonB_sf"/>
</dbReference>
<proteinExistence type="predicted"/>
<dbReference type="GO" id="GO:0009279">
    <property type="term" value="C:cell outer membrane"/>
    <property type="evidence" value="ECO:0007669"/>
    <property type="project" value="UniProtKB-SubCell"/>
</dbReference>
<gene>
    <name evidence="8" type="ORF">METZ01_LOCUS72025</name>
</gene>
<keyword evidence="6" id="KW-0998">Cell outer membrane</keyword>
<organism evidence="8">
    <name type="scientific">marine metagenome</name>
    <dbReference type="NCBI Taxonomy" id="408172"/>
    <lineage>
        <taxon>unclassified sequences</taxon>
        <taxon>metagenomes</taxon>
        <taxon>ecological metagenomes</taxon>
    </lineage>
</organism>
<dbReference type="EMBL" id="UINC01005115">
    <property type="protein sequence ID" value="SVA19171.1"/>
    <property type="molecule type" value="Genomic_DNA"/>
</dbReference>
<evidence type="ECO:0000313" key="8">
    <source>
        <dbReference type="EMBL" id="SVA19171.1"/>
    </source>
</evidence>
<dbReference type="InterPro" id="IPR039426">
    <property type="entry name" value="TonB-dep_rcpt-like"/>
</dbReference>
<feature type="domain" description="TonB-dependent receptor plug" evidence="7">
    <location>
        <begin position="4"/>
        <end position="98"/>
    </location>
</feature>
<dbReference type="InterPro" id="IPR012910">
    <property type="entry name" value="Plug_dom"/>
</dbReference>